<accession>F2BB48</accession>
<dbReference type="EMBL" id="AFAY01000020">
    <property type="protein sequence ID" value="EGF11308.1"/>
    <property type="molecule type" value="Genomic_DNA"/>
</dbReference>
<dbReference type="Proteomes" id="UP000004105">
    <property type="component" value="Unassembled WGS sequence"/>
</dbReference>
<protein>
    <submittedName>
        <fullName evidence="1">Response regulator</fullName>
    </submittedName>
</protein>
<organism evidence="1 2">
    <name type="scientific">Neisseria bacilliformis ATCC BAA-1200</name>
    <dbReference type="NCBI Taxonomy" id="888742"/>
    <lineage>
        <taxon>Bacteria</taxon>
        <taxon>Pseudomonadati</taxon>
        <taxon>Pseudomonadota</taxon>
        <taxon>Betaproteobacteria</taxon>
        <taxon>Neisseriales</taxon>
        <taxon>Neisseriaceae</taxon>
        <taxon>Neisseria</taxon>
    </lineage>
</organism>
<evidence type="ECO:0000313" key="2">
    <source>
        <dbReference type="Proteomes" id="UP000004105"/>
    </source>
</evidence>
<sequence>MPDLLIPPEAAHAVCAIQRPSEKRICVFSDGLFPTPSVPNLP</sequence>
<dbReference type="AlphaFoldDB" id="F2BB48"/>
<dbReference type="HOGENOM" id="CLU_3254469_0_0_4"/>
<keyword evidence="2" id="KW-1185">Reference proteome</keyword>
<gene>
    <name evidence="1" type="ORF">HMPREF9123_0952</name>
</gene>
<proteinExistence type="predicted"/>
<evidence type="ECO:0000313" key="1">
    <source>
        <dbReference type="EMBL" id="EGF11308.1"/>
    </source>
</evidence>
<reference evidence="1 2" key="1">
    <citation type="submission" date="2011-02" db="EMBL/GenBank/DDBJ databases">
        <authorList>
            <person name="Muzny D."/>
            <person name="Qin X."/>
            <person name="Deng J."/>
            <person name="Jiang H."/>
            <person name="Liu Y."/>
            <person name="Qu J."/>
            <person name="Song X.-Z."/>
            <person name="Zhang L."/>
            <person name="Thornton R."/>
            <person name="Coyle M."/>
            <person name="Francisco L."/>
            <person name="Jackson L."/>
            <person name="Javaid M."/>
            <person name="Korchina V."/>
            <person name="Kovar C."/>
            <person name="Mata R."/>
            <person name="Mathew T."/>
            <person name="Ngo R."/>
            <person name="Nguyen L."/>
            <person name="Nguyen N."/>
            <person name="Okwuonu G."/>
            <person name="Ongeri F."/>
            <person name="Pham C."/>
            <person name="Simmons D."/>
            <person name="Wilczek-Boney K."/>
            <person name="Hale W."/>
            <person name="Jakkamsetti A."/>
            <person name="Pham P."/>
            <person name="Ruth R."/>
            <person name="San Lucas F."/>
            <person name="Warren J."/>
            <person name="Zhang J."/>
            <person name="Zhao Z."/>
            <person name="Zhou C."/>
            <person name="Zhu D."/>
            <person name="Lee S."/>
            <person name="Bess C."/>
            <person name="Blankenburg K."/>
            <person name="Forbes L."/>
            <person name="Fu Q."/>
            <person name="Gubbala S."/>
            <person name="Hirani K."/>
            <person name="Jayaseelan J.C."/>
            <person name="Lara F."/>
            <person name="Munidasa M."/>
            <person name="Palculict T."/>
            <person name="Patil S."/>
            <person name="Pu L.-L."/>
            <person name="Saada N."/>
            <person name="Tang L."/>
            <person name="Weissenberger G."/>
            <person name="Zhu Y."/>
            <person name="Hemphill L."/>
            <person name="Shang Y."/>
            <person name="Youmans B."/>
            <person name="Ayvaz T."/>
            <person name="Ross M."/>
            <person name="Santibanez J."/>
            <person name="Aqrawi P."/>
            <person name="Gross S."/>
            <person name="Joshi V."/>
            <person name="Fowler G."/>
            <person name="Nazareth L."/>
            <person name="Reid J."/>
            <person name="Worley K."/>
            <person name="Petrosino J."/>
            <person name="Highlander S."/>
            <person name="Gibbs R."/>
        </authorList>
    </citation>
    <scope>NUCLEOTIDE SEQUENCE [LARGE SCALE GENOMIC DNA]</scope>
    <source>
        <strain evidence="1 2">ATCC BAA-1200</strain>
    </source>
</reference>
<comment type="caution">
    <text evidence="1">The sequence shown here is derived from an EMBL/GenBank/DDBJ whole genome shotgun (WGS) entry which is preliminary data.</text>
</comment>
<name>F2BB48_9NEIS</name>
<dbReference type="RefSeq" id="WP_007341962.1">
    <property type="nucleotide sequence ID" value="NZ_GL878494.1"/>
</dbReference>